<feature type="signal peptide" evidence="1">
    <location>
        <begin position="1"/>
        <end position="34"/>
    </location>
</feature>
<evidence type="ECO:0000256" key="1">
    <source>
        <dbReference type="SAM" id="SignalP"/>
    </source>
</evidence>
<accession>A0AAV4HLN3</accession>
<proteinExistence type="predicted"/>
<reference evidence="2 3" key="1">
    <citation type="journal article" date="2021" name="Elife">
        <title>Chloroplast acquisition without the gene transfer in kleptoplastic sea slugs, Plakobranchus ocellatus.</title>
        <authorList>
            <person name="Maeda T."/>
            <person name="Takahashi S."/>
            <person name="Yoshida T."/>
            <person name="Shimamura S."/>
            <person name="Takaki Y."/>
            <person name="Nagai Y."/>
            <person name="Toyoda A."/>
            <person name="Suzuki Y."/>
            <person name="Arimoto A."/>
            <person name="Ishii H."/>
            <person name="Satoh N."/>
            <person name="Nishiyama T."/>
            <person name="Hasebe M."/>
            <person name="Maruyama T."/>
            <person name="Minagawa J."/>
            <person name="Obokata J."/>
            <person name="Shigenobu S."/>
        </authorList>
    </citation>
    <scope>NUCLEOTIDE SEQUENCE [LARGE SCALE GENOMIC DNA]</scope>
</reference>
<dbReference type="AlphaFoldDB" id="A0AAV4HLN3"/>
<protein>
    <submittedName>
        <fullName evidence="2">Uncharacterized protein</fullName>
    </submittedName>
</protein>
<gene>
    <name evidence="2" type="ORF">ElyMa_001014300</name>
</gene>
<keyword evidence="1" id="KW-0732">Signal</keyword>
<dbReference type="EMBL" id="BMAT01002063">
    <property type="protein sequence ID" value="GFR98267.1"/>
    <property type="molecule type" value="Genomic_DNA"/>
</dbReference>
<sequence>MARRKTPTSSQMSLSLAALLVFLVDLLLIGCTDALLPSDELAYSPKYFEHLSGRQQDIADARQQASQQSSDGQQQHLMKLLSMKSSLSDLLAPNQVEALSDSGNEDSQLDISANGGDGVYSDIQPPADKRVFCNVFTGCGGRFRAQQGQHGTDKRVFCNSQGCRNGGRKRGMLTAAAAQGDAKENKGGFDMKLWKQALKRLEELHLGKLRGLSKRLFCNYGGCHNVGKRRGPTARHSQPSFPSEDAKASIMVNSFLPKLEFVSSRQGHSNQKRFFSGGADADLDALINSFR</sequence>
<evidence type="ECO:0000313" key="3">
    <source>
        <dbReference type="Proteomes" id="UP000762676"/>
    </source>
</evidence>
<evidence type="ECO:0000313" key="2">
    <source>
        <dbReference type="EMBL" id="GFR98267.1"/>
    </source>
</evidence>
<keyword evidence="3" id="KW-1185">Reference proteome</keyword>
<comment type="caution">
    <text evidence="2">The sequence shown here is derived from an EMBL/GenBank/DDBJ whole genome shotgun (WGS) entry which is preliminary data.</text>
</comment>
<feature type="chain" id="PRO_5043786212" evidence="1">
    <location>
        <begin position="35"/>
        <end position="291"/>
    </location>
</feature>
<organism evidence="2 3">
    <name type="scientific">Elysia marginata</name>
    <dbReference type="NCBI Taxonomy" id="1093978"/>
    <lineage>
        <taxon>Eukaryota</taxon>
        <taxon>Metazoa</taxon>
        <taxon>Spiralia</taxon>
        <taxon>Lophotrochozoa</taxon>
        <taxon>Mollusca</taxon>
        <taxon>Gastropoda</taxon>
        <taxon>Heterobranchia</taxon>
        <taxon>Euthyneura</taxon>
        <taxon>Panpulmonata</taxon>
        <taxon>Sacoglossa</taxon>
        <taxon>Placobranchoidea</taxon>
        <taxon>Plakobranchidae</taxon>
        <taxon>Elysia</taxon>
    </lineage>
</organism>
<dbReference type="Proteomes" id="UP000762676">
    <property type="component" value="Unassembled WGS sequence"/>
</dbReference>
<name>A0AAV4HLN3_9GAST</name>